<comment type="caution">
    <text evidence="2">The sequence shown here is derived from an EMBL/GenBank/DDBJ whole genome shotgun (WGS) entry which is preliminary data.</text>
</comment>
<feature type="compositionally biased region" description="Basic and acidic residues" evidence="1">
    <location>
        <begin position="105"/>
        <end position="126"/>
    </location>
</feature>
<feature type="compositionally biased region" description="Polar residues" evidence="1">
    <location>
        <begin position="81"/>
        <end position="92"/>
    </location>
</feature>
<evidence type="ECO:0000313" key="2">
    <source>
        <dbReference type="EMBL" id="KAA8564465.1"/>
    </source>
</evidence>
<gene>
    <name evidence="2" type="ORF">EYC84_011398</name>
</gene>
<evidence type="ECO:0000313" key="3">
    <source>
        <dbReference type="Proteomes" id="UP000322873"/>
    </source>
</evidence>
<sequence>MTTWDLPGMDFDDIADMPSWAYPQLPLNERGEFTLKNPEEDEEVSLPNEMYDADDEISPSRYLFNKFSRRIPKGQKEEGASSMQSSDLPTSAQLHERICRIHEQEAEREKERSIQEQHSQAKDSKRPYFLSQCPDYSQRSSLRLDKPPPRIDFAAVFRQNPQTEISSPIQRELLAIPDNEEENSDNSQGSPHKLDEISSIRQTILVISNNTIKASIPRISEVPHRKTRIRGSSSTIHRDVLVIADNEDEETISTLPGFETMNVDELVFDNKVAPASSYLFACDIQRPKHFDLEPHWFHDTPERKCWCYHCIQHRKFQSTGKEPEKHDYNKWCLCTSCIEFWHEVLDVDGVCNCPHCKNRDKAQAISKESDEAQAIWEEKKALATLQNQLQSPPSTQQPPRNLLCPDATAAASESQKLSSELFDVIRETLRYDSDE</sequence>
<reference evidence="2 3" key="1">
    <citation type="submission" date="2019-06" db="EMBL/GenBank/DDBJ databases">
        <title>Genome Sequence of the Brown Rot Fungal Pathogen Monilinia fructicola.</title>
        <authorList>
            <person name="De Miccolis Angelini R.M."/>
            <person name="Landi L."/>
            <person name="Abate D."/>
            <person name="Pollastro S."/>
            <person name="Romanazzi G."/>
            <person name="Faretra F."/>
        </authorList>
    </citation>
    <scope>NUCLEOTIDE SEQUENCE [LARGE SCALE GENOMIC DNA]</scope>
    <source>
        <strain evidence="2 3">Mfrc123</strain>
    </source>
</reference>
<feature type="region of interest" description="Disordered" evidence="1">
    <location>
        <begin position="73"/>
        <end position="92"/>
    </location>
</feature>
<organism evidence="2 3">
    <name type="scientific">Monilinia fructicola</name>
    <name type="common">Brown rot fungus</name>
    <name type="synonym">Ciboria fructicola</name>
    <dbReference type="NCBI Taxonomy" id="38448"/>
    <lineage>
        <taxon>Eukaryota</taxon>
        <taxon>Fungi</taxon>
        <taxon>Dikarya</taxon>
        <taxon>Ascomycota</taxon>
        <taxon>Pezizomycotina</taxon>
        <taxon>Leotiomycetes</taxon>
        <taxon>Helotiales</taxon>
        <taxon>Sclerotiniaceae</taxon>
        <taxon>Monilinia</taxon>
    </lineage>
</organism>
<dbReference type="EMBL" id="VICG01000015">
    <property type="protein sequence ID" value="KAA8564465.1"/>
    <property type="molecule type" value="Genomic_DNA"/>
</dbReference>
<protein>
    <submittedName>
        <fullName evidence="2">Uncharacterized protein</fullName>
    </submittedName>
</protein>
<evidence type="ECO:0000256" key="1">
    <source>
        <dbReference type="SAM" id="MobiDB-lite"/>
    </source>
</evidence>
<dbReference type="OrthoDB" id="3521937at2759"/>
<dbReference type="Proteomes" id="UP000322873">
    <property type="component" value="Unassembled WGS sequence"/>
</dbReference>
<dbReference type="VEuPathDB" id="FungiDB:MFRU_013g00720"/>
<name>A0A5M9JAX9_MONFR</name>
<accession>A0A5M9JAX9</accession>
<feature type="region of interest" description="Disordered" evidence="1">
    <location>
        <begin position="105"/>
        <end position="132"/>
    </location>
</feature>
<dbReference type="AlphaFoldDB" id="A0A5M9JAX9"/>
<keyword evidence="3" id="KW-1185">Reference proteome</keyword>
<proteinExistence type="predicted"/>